<protein>
    <recommendedName>
        <fullName evidence="3">DNA-directed RNA polymerase specialized sigma24 family protein</fullName>
    </recommendedName>
</protein>
<accession>A0ABP8KPH6</accession>
<sequence>MTLTVDEDFRRFVAARWPDLEPAARLVLLDTDRARRVTTDVLAELQSTWDAVRDDGAPAACARRAVLLAALEAADGGARRPGRGGARTGATRLADLPGVGDTPPDASVLALVPVLLGATPLERAALVASTAWDLGDDEIAALLGMPSERVRTARESVRGRLLAAHGAARAAEGHPEAEWALDRDLEAALDLVLRGPDDPPDPAELVAARSRRVHRRSVVLGTVGALAVGTAATWGAREVARGAASGAPPRPPEPGDPVWTTTATWPARGRLAGDPRLAVLATSASTTARLLFADDVLGRRVVVAATAVAGPGGSRLLLWAGPEGVAPALLLQSHLVRDRLQFADDVVPLVLTAPRGGGPAGLLLLGRPTVLVAEHSARVRYTPGGDVERTWDEVALRDGVATVPLGDGVPPALRVRIDGYEGGPLAASVPGLGPIDPAAPLGASLVAALTPFVAACTGLAPAAVRSRVVHDVGTRGDVLAPERTGVGSDDGDPARGGRVVVAETLLPGGAVLRSVRVAGDGRGGLAALDVETARCIPAEQAGDPFAVRLPWFRSNTGRFLVVAPGLGAAHAQLVAVASNVYPTSRVSPLDEGTGVLEVVDARLASVYRLVLWDASGRRLGAWRQVFRRGDPRDLWVRPR</sequence>
<dbReference type="RefSeq" id="WP_345207707.1">
    <property type="nucleotide sequence ID" value="NZ_BAABGM010000022.1"/>
</dbReference>
<proteinExistence type="predicted"/>
<name>A0ABP8KPH6_9MICO</name>
<comment type="caution">
    <text evidence="1">The sequence shown here is derived from an EMBL/GenBank/DDBJ whole genome shotgun (WGS) entry which is preliminary data.</text>
</comment>
<organism evidence="1 2">
    <name type="scientific">Fodinibacter luteus</name>
    <dbReference type="NCBI Taxonomy" id="552064"/>
    <lineage>
        <taxon>Bacteria</taxon>
        <taxon>Bacillati</taxon>
        <taxon>Actinomycetota</taxon>
        <taxon>Actinomycetes</taxon>
        <taxon>Micrococcales</taxon>
        <taxon>Intrasporangiaceae</taxon>
        <taxon>Fodinibacter (ex Wang et al. 2009)</taxon>
    </lineage>
</organism>
<gene>
    <name evidence="1" type="ORF">GCM10023168_31500</name>
</gene>
<dbReference type="Proteomes" id="UP001500945">
    <property type="component" value="Unassembled WGS sequence"/>
</dbReference>
<dbReference type="EMBL" id="BAABGM010000022">
    <property type="protein sequence ID" value="GAA4411086.1"/>
    <property type="molecule type" value="Genomic_DNA"/>
</dbReference>
<reference evidence="2" key="1">
    <citation type="journal article" date="2019" name="Int. J. Syst. Evol. Microbiol.">
        <title>The Global Catalogue of Microorganisms (GCM) 10K type strain sequencing project: providing services to taxonomists for standard genome sequencing and annotation.</title>
        <authorList>
            <consortium name="The Broad Institute Genomics Platform"/>
            <consortium name="The Broad Institute Genome Sequencing Center for Infectious Disease"/>
            <person name="Wu L."/>
            <person name="Ma J."/>
        </authorList>
    </citation>
    <scope>NUCLEOTIDE SEQUENCE [LARGE SCALE GENOMIC DNA]</scope>
    <source>
        <strain evidence="2">JCM 17809</strain>
    </source>
</reference>
<evidence type="ECO:0008006" key="3">
    <source>
        <dbReference type="Google" id="ProtNLM"/>
    </source>
</evidence>
<evidence type="ECO:0000313" key="2">
    <source>
        <dbReference type="Proteomes" id="UP001500945"/>
    </source>
</evidence>
<keyword evidence="2" id="KW-1185">Reference proteome</keyword>
<evidence type="ECO:0000313" key="1">
    <source>
        <dbReference type="EMBL" id="GAA4411086.1"/>
    </source>
</evidence>